<evidence type="ECO:0000256" key="1">
    <source>
        <dbReference type="ARBA" id="ARBA00004613"/>
    </source>
</evidence>
<gene>
    <name evidence="5" type="ORF">GGC33_17160</name>
</gene>
<dbReference type="Proteomes" id="UP000437131">
    <property type="component" value="Unassembled WGS sequence"/>
</dbReference>
<organism evidence="5 6">
    <name type="scientific">Cyanobacterium aponinum 0216</name>
    <dbReference type="NCBI Taxonomy" id="2676140"/>
    <lineage>
        <taxon>Bacteria</taxon>
        <taxon>Bacillati</taxon>
        <taxon>Cyanobacteriota</taxon>
        <taxon>Cyanophyceae</taxon>
        <taxon>Oscillatoriophycideae</taxon>
        <taxon>Chroococcales</taxon>
        <taxon>Geminocystaceae</taxon>
        <taxon>Cyanobacterium</taxon>
    </lineage>
</organism>
<dbReference type="PRINTS" id="PR00313">
    <property type="entry name" value="CABNDNGRPT"/>
</dbReference>
<dbReference type="Pfam" id="PF18885">
    <property type="entry name" value="DUF5648"/>
    <property type="match status" value="1"/>
</dbReference>
<proteinExistence type="predicted"/>
<keyword evidence="2" id="KW-0964">Secreted</keyword>
<dbReference type="Gene3D" id="2.150.10.10">
    <property type="entry name" value="Serralysin-like metalloprotease, C-terminal"/>
    <property type="match status" value="4"/>
</dbReference>
<evidence type="ECO:0000313" key="5">
    <source>
        <dbReference type="EMBL" id="MTF40638.1"/>
    </source>
</evidence>
<dbReference type="EMBL" id="WMIA01000039">
    <property type="protein sequence ID" value="MTF40638.1"/>
    <property type="molecule type" value="Genomic_DNA"/>
</dbReference>
<feature type="region of interest" description="Disordered" evidence="3">
    <location>
        <begin position="600"/>
        <end position="622"/>
    </location>
</feature>
<comment type="caution">
    <text evidence="5">The sequence shown here is derived from an EMBL/GenBank/DDBJ whole genome shotgun (WGS) entry which is preliminary data.</text>
</comment>
<dbReference type="RefSeq" id="WP_155084714.1">
    <property type="nucleotide sequence ID" value="NZ_WMIA01000039.1"/>
</dbReference>
<dbReference type="InterPro" id="IPR018511">
    <property type="entry name" value="Hemolysin-typ_Ca-bd_CS"/>
</dbReference>
<feature type="domain" description="DUF5648" evidence="4">
    <location>
        <begin position="1208"/>
        <end position="1331"/>
    </location>
</feature>
<name>A0A844H077_9CHRO</name>
<dbReference type="InterPro" id="IPR050557">
    <property type="entry name" value="RTX_toxin/Mannuronan_C5-epim"/>
</dbReference>
<evidence type="ECO:0000256" key="2">
    <source>
        <dbReference type="ARBA" id="ARBA00022525"/>
    </source>
</evidence>
<dbReference type="InterPro" id="IPR001343">
    <property type="entry name" value="Hemolysn_Ca-bd"/>
</dbReference>
<evidence type="ECO:0000256" key="3">
    <source>
        <dbReference type="SAM" id="MobiDB-lite"/>
    </source>
</evidence>
<sequence length="1333" mass="145948">MGKLYQGTETHDRIDIRNTNFNVVWAKSGVDVVHAREDNDTVSGANDQDIIHGYGGNDFLMGEGGRDYIYAGQGNDTIHGGYANWVPGGSDDGDDYIRGDEGDDALIGERGNDTLLGGAGNDYLDGGDDNDEIRGGSGNDTIYGRRGNNSLSGEDGDDYIRGGVDRDVIDGGNGNNEIWGGNGQDTINGGVGNDKIHGDEFIEVDVRLPVSQWKYYFIRTKDVINSGAGNDTIEGMGHDDVIDGGEGNDIIYGDYIKPIGTYVEDIYVYGNDYINGGLGDDVLYGNWGNDTLLSGEGTDILFGGKRNDLLRVTGDPSQQGINILFGGEGDDSIIGGDHSTPAENLLLPPFLEQELKNLKDFIKSLENANNFLPTIGEVIDGGRGFDTIEAGEGMDIIMAGLPTSANTQDKVQLIYGNSKESKIPEPDVFVITTVELSRQEQINQAMIADSLNLVFKGLKILATIVDVSQTVVPIGKLPGLVLDMGVYGVELWKFIDKYTGKPPDEPSILDKMTVIPDFDPGLDVLYLDNGGGKLRYTVEYKSQIIGNKIYQGLVFSDAQGKIPQPRVLLQGFTNRDMERIIRDENQILPTTGEFVGISFLPNLNSPDNSEPPRQPSEPLNLGNSFTLTEDNDFVQIENSNPTEIITLAGDDTIIVDTQQKVLAGIGNDEIYAGVARGGNTLSGGLGEDAFWFYDEHGGEVINTIKNLLGDVDQVDWEVWQENVYQQYINTFGEETLNVVVDFNLGEDLIGFTDFLIPVGIDNVSWRKQGDDSIISLFERDIILLQNTSTENLTPEHFIFDNSLFEKISDGNNILNTFSILDEEENLTDTDTENNGFNDETLNTRLSSEELISKRKLIKIQEEEEFLSSTDSNIIVGTDGDDKIIVDGNQQVFALGRNDQIYASISSGGNILSGGTGNDEFWFYDDNGGDLVLNIVENVVTGGGSLNFDVIEEYGKSFQDAIVNTITDFSVEEDVIGIVDFPFPLGLNSFEFRQEGNDFIISLFERDIILLQNIREEDLTTENFIFDNSLFDQILTNNLNNYTNEQVIVDVSSSADTAFPEDVIITSPQPDTSTVFIADNQNHTFESGIAPDFFDLISGGANIIQGILPQLNEDMIGGFGENDQITIQNSLLSAEQIKVSLAFGSAILEIDGDGDDNIDSSITIEGDFTDALFLVNPREDNTDITLKVLDTPIHRFQNKDVPGAYIFAGEEESQSIRDSHSNFAEEGLAFKVAHQGDSLIRVNRFQNKDIPGAYLFASEEESKSIRDNHSNFIEEGIAFYAASAGSSTGSGIYRFQSLVNPGAYIFVGEQERQNIIQSYSDVFVEEGIAFEVVG</sequence>
<protein>
    <submittedName>
        <fullName evidence="5">Leukotoxin</fullName>
    </submittedName>
</protein>
<dbReference type="InterPro" id="IPR011049">
    <property type="entry name" value="Serralysin-like_metalloprot_C"/>
</dbReference>
<dbReference type="GO" id="GO:0005509">
    <property type="term" value="F:calcium ion binding"/>
    <property type="evidence" value="ECO:0007669"/>
    <property type="project" value="InterPro"/>
</dbReference>
<dbReference type="InterPro" id="IPR043708">
    <property type="entry name" value="DUF5648"/>
</dbReference>
<dbReference type="GO" id="GO:0005576">
    <property type="term" value="C:extracellular region"/>
    <property type="evidence" value="ECO:0007669"/>
    <property type="project" value="UniProtKB-SubCell"/>
</dbReference>
<comment type="subcellular location">
    <subcellularLocation>
        <location evidence="1">Secreted</location>
    </subcellularLocation>
</comment>
<feature type="region of interest" description="Disordered" evidence="3">
    <location>
        <begin position="108"/>
        <end position="157"/>
    </location>
</feature>
<dbReference type="PANTHER" id="PTHR38340:SF1">
    <property type="entry name" value="S-LAYER PROTEIN"/>
    <property type="match status" value="1"/>
</dbReference>
<dbReference type="PANTHER" id="PTHR38340">
    <property type="entry name" value="S-LAYER PROTEIN"/>
    <property type="match status" value="1"/>
</dbReference>
<evidence type="ECO:0000313" key="6">
    <source>
        <dbReference type="Proteomes" id="UP000437131"/>
    </source>
</evidence>
<dbReference type="SUPFAM" id="SSF51120">
    <property type="entry name" value="beta-Roll"/>
    <property type="match status" value="5"/>
</dbReference>
<dbReference type="PROSITE" id="PS00330">
    <property type="entry name" value="HEMOLYSIN_CALCIUM"/>
    <property type="match status" value="3"/>
</dbReference>
<dbReference type="Pfam" id="PF00353">
    <property type="entry name" value="HemolysinCabind"/>
    <property type="match status" value="8"/>
</dbReference>
<reference evidence="5 6" key="1">
    <citation type="submission" date="2019-11" db="EMBL/GenBank/DDBJ databases">
        <title>Isolation of a new High Light Tolerant Cyanobacteria.</title>
        <authorList>
            <person name="Dobson Z."/>
            <person name="Vaughn N."/>
            <person name="Vaughn M."/>
            <person name="Fromme P."/>
            <person name="Mazor Y."/>
        </authorList>
    </citation>
    <scope>NUCLEOTIDE SEQUENCE [LARGE SCALE GENOMIC DNA]</scope>
    <source>
        <strain evidence="5 6">0216</strain>
    </source>
</reference>
<evidence type="ECO:0000259" key="4">
    <source>
        <dbReference type="Pfam" id="PF18885"/>
    </source>
</evidence>
<accession>A0A844H077</accession>